<name>A0ABQ9Y6Z9_9EUKA</name>
<organism evidence="1 2">
    <name type="scientific">Blattamonas nauphoetae</name>
    <dbReference type="NCBI Taxonomy" id="2049346"/>
    <lineage>
        <taxon>Eukaryota</taxon>
        <taxon>Metamonada</taxon>
        <taxon>Preaxostyla</taxon>
        <taxon>Oxymonadida</taxon>
        <taxon>Blattamonas</taxon>
    </lineage>
</organism>
<keyword evidence="2" id="KW-1185">Reference proteome</keyword>
<gene>
    <name evidence="1" type="ORF">BLNAU_5597</name>
</gene>
<sequence>MFLRPNDKFNLSVDDVMTKLVPTSHPYEGFITAFKVLISSKYESVIVAALTLFHTLIHRATSAITQHILRYNPTQAFFQSNMLRSLPIVGHEQLHTAIFKVFKRFSNRVIGLTLFNMIIRPAGPYLKRVLSQWRILTDETGELKTFSSLLHTLVYLSVFRNETSDFVLSLPVAHIVTSLLSQRVTVYMNDKLFYKLCQTVTQATKDHKFSFFRWKEMLARLSSEGLLDEMEQMMVPVKHRGRTQGLNSIQPRAMSIKIGCNVAPLHRV</sequence>
<proteinExistence type="predicted"/>
<reference evidence="1 2" key="1">
    <citation type="journal article" date="2022" name="bioRxiv">
        <title>Genomics of Preaxostyla Flagellates Illuminates Evolutionary Transitions and the Path Towards Mitochondrial Loss.</title>
        <authorList>
            <person name="Novak L.V.F."/>
            <person name="Treitli S.C."/>
            <person name="Pyrih J."/>
            <person name="Halakuc P."/>
            <person name="Pipaliya S.V."/>
            <person name="Vacek V."/>
            <person name="Brzon O."/>
            <person name="Soukal P."/>
            <person name="Eme L."/>
            <person name="Dacks J.B."/>
            <person name="Karnkowska A."/>
            <person name="Elias M."/>
            <person name="Hampl V."/>
        </authorList>
    </citation>
    <scope>NUCLEOTIDE SEQUENCE [LARGE SCALE GENOMIC DNA]</scope>
    <source>
        <strain evidence="1">NAU3</strain>
        <tissue evidence="1">Gut</tissue>
    </source>
</reference>
<evidence type="ECO:0000313" key="1">
    <source>
        <dbReference type="EMBL" id="KAK2959548.1"/>
    </source>
</evidence>
<dbReference type="EMBL" id="JARBJD010000029">
    <property type="protein sequence ID" value="KAK2959548.1"/>
    <property type="molecule type" value="Genomic_DNA"/>
</dbReference>
<comment type="caution">
    <text evidence="1">The sequence shown here is derived from an EMBL/GenBank/DDBJ whole genome shotgun (WGS) entry which is preliminary data.</text>
</comment>
<protein>
    <submittedName>
        <fullName evidence="1">Uncharacterized protein</fullName>
    </submittedName>
</protein>
<accession>A0ABQ9Y6Z9</accession>
<evidence type="ECO:0000313" key="2">
    <source>
        <dbReference type="Proteomes" id="UP001281761"/>
    </source>
</evidence>
<dbReference type="Proteomes" id="UP001281761">
    <property type="component" value="Unassembled WGS sequence"/>
</dbReference>